<sequence length="46" mass="5176">MPHGKPLQRTHTKPETVVEAWAKVGTSYSFNYAAYWFSHGVPLADV</sequence>
<name>A0A1H8KZQ2_9GAMM</name>
<evidence type="ECO:0000313" key="3">
    <source>
        <dbReference type="Proteomes" id="UP000199493"/>
    </source>
</evidence>
<dbReference type="EMBL" id="AP022869">
    <property type="protein sequence ID" value="BCB72713.1"/>
    <property type="molecule type" value="Genomic_DNA"/>
</dbReference>
<dbReference type="EMBL" id="FODB01000036">
    <property type="protein sequence ID" value="SEN98377.1"/>
    <property type="molecule type" value="Genomic_DNA"/>
</dbReference>
<dbReference type="AlphaFoldDB" id="A0A1H8KZQ2"/>
<dbReference type="RefSeq" id="WP_161793466.1">
    <property type="nucleotide sequence ID" value="NZ_AP022869.1"/>
</dbReference>
<dbReference type="OrthoDB" id="6174371at2"/>
<protein>
    <submittedName>
        <fullName evidence="2">Uncharacterized protein</fullName>
    </submittedName>
</protein>
<dbReference type="Proteomes" id="UP000199493">
    <property type="component" value="Unassembled WGS sequence"/>
</dbReference>
<dbReference type="Proteomes" id="UP000501053">
    <property type="component" value="Chromosome"/>
</dbReference>
<accession>A0A1H8KZQ2</accession>
<organism evidence="2 3">
    <name type="scientific">Vreelandella aquamarina</name>
    <dbReference type="NCBI Taxonomy" id="77097"/>
    <lineage>
        <taxon>Bacteria</taxon>
        <taxon>Pseudomonadati</taxon>
        <taxon>Pseudomonadota</taxon>
        <taxon>Gammaproteobacteria</taxon>
        <taxon>Oceanospirillales</taxon>
        <taxon>Halomonadaceae</taxon>
        <taxon>Vreelandella</taxon>
    </lineage>
</organism>
<keyword evidence="4" id="KW-1185">Reference proteome</keyword>
<dbReference type="STRING" id="77097.SAMN04490369_10366"/>
<gene>
    <name evidence="1" type="ORF">HMEPL2_30640</name>
    <name evidence="2" type="ORF">SAMN04490369_10366</name>
</gene>
<evidence type="ECO:0000313" key="2">
    <source>
        <dbReference type="EMBL" id="SEN98377.1"/>
    </source>
</evidence>
<accession>A0A6F8XGN4</accession>
<reference evidence="2 3" key="1">
    <citation type="submission" date="2016-10" db="EMBL/GenBank/DDBJ databases">
        <authorList>
            <person name="de Groot N.N."/>
        </authorList>
    </citation>
    <scope>NUCLEOTIDE SEQUENCE [LARGE SCALE GENOMIC DNA]</scope>
    <source>
        <strain evidence="2 3">558</strain>
    </source>
</reference>
<proteinExistence type="predicted"/>
<evidence type="ECO:0000313" key="4">
    <source>
        <dbReference type="Proteomes" id="UP000501053"/>
    </source>
</evidence>
<reference evidence="1 4" key="2">
    <citation type="submission" date="2020-03" db="EMBL/GenBank/DDBJ databases">
        <title>Complete Genome Sequence of Halomonas meridiana strain Eplume2, isolated from hydrothermal-plume in the north east Pacific Ocean.</title>
        <authorList>
            <person name="Kurihara Y."/>
            <person name="Kawai S."/>
            <person name="Sakai A."/>
            <person name="Galipon J."/>
            <person name="Arakawa K."/>
        </authorList>
    </citation>
    <scope>NUCLEOTIDE SEQUENCE [LARGE SCALE GENOMIC DNA]</scope>
    <source>
        <strain evidence="1 4">Eplume2</strain>
    </source>
</reference>
<evidence type="ECO:0000313" key="1">
    <source>
        <dbReference type="EMBL" id="BCB72713.1"/>
    </source>
</evidence>